<evidence type="ECO:0000256" key="6">
    <source>
        <dbReference type="HAMAP-Rule" id="MF_00227"/>
    </source>
</evidence>
<dbReference type="PANTHER" id="PTHR33992">
    <property type="entry name" value="RIBONUCLEASE P PROTEIN COMPONENT"/>
    <property type="match status" value="1"/>
</dbReference>
<dbReference type="GO" id="GO:0030677">
    <property type="term" value="C:ribonuclease P complex"/>
    <property type="evidence" value="ECO:0007669"/>
    <property type="project" value="TreeGrafter"/>
</dbReference>
<dbReference type="InterPro" id="IPR014721">
    <property type="entry name" value="Ribsml_uS5_D2-typ_fold_subgr"/>
</dbReference>
<evidence type="ECO:0000256" key="3">
    <source>
        <dbReference type="ARBA" id="ARBA00022759"/>
    </source>
</evidence>
<keyword evidence="5 6" id="KW-0694">RNA-binding</keyword>
<sequence length="113" mass="12488">MLAKANRVITGAEFRSVVRTGRRATSPIAVVYSTRTGDSSPTRFGFIVAKSVGGSVVRNRMRRRLRSIGRELLESRATGHDIVVRPLPASTEASWVTLHTEIINAVTRSVERR</sequence>
<evidence type="ECO:0000256" key="1">
    <source>
        <dbReference type="ARBA" id="ARBA00022694"/>
    </source>
</evidence>
<dbReference type="InterPro" id="IPR000100">
    <property type="entry name" value="RNase_P"/>
</dbReference>
<keyword evidence="9" id="KW-1185">Reference proteome</keyword>
<dbReference type="HAMAP" id="MF_00227">
    <property type="entry name" value="RNase_P"/>
    <property type="match status" value="1"/>
</dbReference>
<comment type="subunit">
    <text evidence="6">Consists of a catalytic RNA component (M1 or rnpB) and a protein subunit.</text>
</comment>
<dbReference type="PANTHER" id="PTHR33992:SF1">
    <property type="entry name" value="RIBONUCLEASE P PROTEIN COMPONENT"/>
    <property type="match status" value="1"/>
</dbReference>
<dbReference type="GO" id="GO:0004526">
    <property type="term" value="F:ribonuclease P activity"/>
    <property type="evidence" value="ECO:0007669"/>
    <property type="project" value="UniProtKB-UniRule"/>
</dbReference>
<dbReference type="Pfam" id="PF00825">
    <property type="entry name" value="Ribonuclease_P"/>
    <property type="match status" value="1"/>
</dbReference>
<dbReference type="AlphaFoldDB" id="A0A4Q9GZ82"/>
<protein>
    <recommendedName>
        <fullName evidence="6 7">Ribonuclease P protein component</fullName>
        <shortName evidence="6">RNase P protein</shortName>
        <shortName evidence="6">RNaseP protein</shortName>
        <ecNumber evidence="6 7">3.1.26.5</ecNumber>
    </recommendedName>
    <alternativeName>
        <fullName evidence="6">Protein C5</fullName>
    </alternativeName>
</protein>
<comment type="similarity">
    <text evidence="6">Belongs to the RnpA family.</text>
</comment>
<dbReference type="SUPFAM" id="SSF54211">
    <property type="entry name" value="Ribosomal protein S5 domain 2-like"/>
    <property type="match status" value="1"/>
</dbReference>
<keyword evidence="4 6" id="KW-0378">Hydrolase</keyword>
<dbReference type="Gene3D" id="3.30.230.10">
    <property type="match status" value="1"/>
</dbReference>
<comment type="function">
    <text evidence="6">RNaseP catalyzes the removal of the 5'-leader sequence from pre-tRNA to produce the mature 5'-terminus. It can also cleave other RNA substrates such as 4.5S RNA. The protein component plays an auxiliary but essential role in vivo by binding to the 5'-leader sequence and broadening the substrate specificity of the ribozyme.</text>
</comment>
<name>A0A4Q9GZ82_9MICO</name>
<dbReference type="EC" id="3.1.26.5" evidence="6 7"/>
<keyword evidence="1 6" id="KW-0819">tRNA processing</keyword>
<dbReference type="InterPro" id="IPR020568">
    <property type="entry name" value="Ribosomal_Su5_D2-typ_SF"/>
</dbReference>
<accession>A0A4Q9GZ82</accession>
<dbReference type="EMBL" id="SISG01000001">
    <property type="protein sequence ID" value="TBN58143.1"/>
    <property type="molecule type" value="Genomic_DNA"/>
</dbReference>
<dbReference type="Proteomes" id="UP000294194">
    <property type="component" value="Unassembled WGS sequence"/>
</dbReference>
<keyword evidence="3 6" id="KW-0255">Endonuclease</keyword>
<comment type="catalytic activity">
    <reaction evidence="6">
        <text>Endonucleolytic cleavage of RNA, removing 5'-extranucleotides from tRNA precursor.</text>
        <dbReference type="EC" id="3.1.26.5"/>
    </reaction>
</comment>
<dbReference type="RefSeq" id="WP_130982250.1">
    <property type="nucleotide sequence ID" value="NZ_SISG01000001.1"/>
</dbReference>
<evidence type="ECO:0000256" key="5">
    <source>
        <dbReference type="ARBA" id="ARBA00022884"/>
    </source>
</evidence>
<gene>
    <name evidence="6 8" type="primary">rnpA</name>
    <name evidence="8" type="ORF">EYE40_12495</name>
</gene>
<keyword evidence="2 6" id="KW-0540">Nuclease</keyword>
<dbReference type="GO" id="GO:0000049">
    <property type="term" value="F:tRNA binding"/>
    <property type="evidence" value="ECO:0007669"/>
    <property type="project" value="UniProtKB-UniRule"/>
</dbReference>
<evidence type="ECO:0000256" key="2">
    <source>
        <dbReference type="ARBA" id="ARBA00022722"/>
    </source>
</evidence>
<reference evidence="9" key="1">
    <citation type="submission" date="2019-02" db="EMBL/GenBank/DDBJ databases">
        <title>Glaciihabitans arcticus sp. nov., a psychrotolerant bacterium isolated from polar soil.</title>
        <authorList>
            <person name="Dahal R.H."/>
        </authorList>
    </citation>
    <scope>NUCLEOTIDE SEQUENCE [LARGE SCALE GENOMIC DNA]</scope>
    <source>
        <strain evidence="9">RP-3-7</strain>
    </source>
</reference>
<organism evidence="8 9">
    <name type="scientific">Glaciihabitans arcticus</name>
    <dbReference type="NCBI Taxonomy" id="2668039"/>
    <lineage>
        <taxon>Bacteria</taxon>
        <taxon>Bacillati</taxon>
        <taxon>Actinomycetota</taxon>
        <taxon>Actinomycetes</taxon>
        <taxon>Micrococcales</taxon>
        <taxon>Microbacteriaceae</taxon>
        <taxon>Glaciihabitans</taxon>
    </lineage>
</organism>
<evidence type="ECO:0000313" key="8">
    <source>
        <dbReference type="EMBL" id="TBN58143.1"/>
    </source>
</evidence>
<evidence type="ECO:0000256" key="7">
    <source>
        <dbReference type="NCBIfam" id="TIGR00188"/>
    </source>
</evidence>
<evidence type="ECO:0000256" key="4">
    <source>
        <dbReference type="ARBA" id="ARBA00022801"/>
    </source>
</evidence>
<evidence type="ECO:0000313" key="9">
    <source>
        <dbReference type="Proteomes" id="UP000294194"/>
    </source>
</evidence>
<proteinExistence type="inferred from homology"/>
<dbReference type="GO" id="GO:0001682">
    <property type="term" value="P:tRNA 5'-leader removal"/>
    <property type="evidence" value="ECO:0007669"/>
    <property type="project" value="UniProtKB-UniRule"/>
</dbReference>
<comment type="caution">
    <text evidence="8">The sequence shown here is derived from an EMBL/GenBank/DDBJ whole genome shotgun (WGS) entry which is preliminary data.</text>
</comment>
<dbReference type="NCBIfam" id="TIGR00188">
    <property type="entry name" value="rnpA"/>
    <property type="match status" value="1"/>
</dbReference>
<dbReference type="GO" id="GO:0042781">
    <property type="term" value="F:3'-tRNA processing endoribonuclease activity"/>
    <property type="evidence" value="ECO:0007669"/>
    <property type="project" value="TreeGrafter"/>
</dbReference>